<name>A0A379A992_ENTAG</name>
<dbReference type="AlphaFoldDB" id="A0A379A992"/>
<dbReference type="EMBL" id="UGSO01000001">
    <property type="protein sequence ID" value="SUB14463.1"/>
    <property type="molecule type" value="Genomic_DNA"/>
</dbReference>
<evidence type="ECO:0000313" key="2">
    <source>
        <dbReference type="Proteomes" id="UP000254640"/>
    </source>
</evidence>
<proteinExistence type="predicted"/>
<gene>
    <name evidence="1" type="ORF">NCTC9381_00311</name>
</gene>
<reference evidence="1 2" key="1">
    <citation type="submission" date="2018-06" db="EMBL/GenBank/DDBJ databases">
        <authorList>
            <consortium name="Pathogen Informatics"/>
            <person name="Doyle S."/>
        </authorList>
    </citation>
    <scope>NUCLEOTIDE SEQUENCE [LARGE SCALE GENOMIC DNA]</scope>
    <source>
        <strain evidence="1 2">NCTC9381</strain>
    </source>
</reference>
<evidence type="ECO:0008006" key="3">
    <source>
        <dbReference type="Google" id="ProtNLM"/>
    </source>
</evidence>
<evidence type="ECO:0000313" key="1">
    <source>
        <dbReference type="EMBL" id="SUB14463.1"/>
    </source>
</evidence>
<sequence>MLTILGRASSINVRKVLWLCDELDLDYQREEWGRWIPLNAPARIYGT</sequence>
<protein>
    <recommendedName>
        <fullName evidence="3">Glutathione S-transferase</fullName>
    </recommendedName>
</protein>
<accession>A0A379A992</accession>
<keyword evidence="2" id="KW-1185">Reference proteome</keyword>
<organism evidence="1 2">
    <name type="scientific">Enterobacter agglomerans</name>
    <name type="common">Erwinia herbicola</name>
    <name type="synonym">Pantoea agglomerans</name>
    <dbReference type="NCBI Taxonomy" id="549"/>
    <lineage>
        <taxon>Bacteria</taxon>
        <taxon>Pseudomonadati</taxon>
        <taxon>Pseudomonadota</taxon>
        <taxon>Gammaproteobacteria</taxon>
        <taxon>Enterobacterales</taxon>
        <taxon>Erwiniaceae</taxon>
        <taxon>Pantoea</taxon>
        <taxon>Pantoea agglomerans group</taxon>
    </lineage>
</organism>
<dbReference type="Proteomes" id="UP000254640">
    <property type="component" value="Unassembled WGS sequence"/>
</dbReference>